<accession>A0A835YW86</accession>
<dbReference type="PANTHER" id="PTHR22811">
    <property type="entry name" value="TRANSMEMBRANE EMP24 DOMAIN-CONTAINING PROTEIN"/>
    <property type="match status" value="1"/>
</dbReference>
<evidence type="ECO:0000259" key="9">
    <source>
        <dbReference type="SMART" id="SM01190"/>
    </source>
</evidence>
<evidence type="ECO:0000256" key="1">
    <source>
        <dbReference type="ARBA" id="ARBA00004479"/>
    </source>
</evidence>
<evidence type="ECO:0000313" key="11">
    <source>
        <dbReference type="Proteomes" id="UP000664859"/>
    </source>
</evidence>
<dbReference type="GO" id="GO:0016020">
    <property type="term" value="C:membrane"/>
    <property type="evidence" value="ECO:0007669"/>
    <property type="project" value="UniProtKB-SubCell"/>
</dbReference>
<evidence type="ECO:0000256" key="4">
    <source>
        <dbReference type="ARBA" id="ARBA00022729"/>
    </source>
</evidence>
<dbReference type="InterPro" id="IPR009038">
    <property type="entry name" value="GOLD_dom"/>
</dbReference>
<protein>
    <submittedName>
        <fullName evidence="10">Emp24/gp25L/p24 family/GOLD-domain-containing protein</fullName>
    </submittedName>
</protein>
<keyword evidence="5 7" id="KW-1133">Transmembrane helix</keyword>
<feature type="chain" id="PRO_5032757181" evidence="8">
    <location>
        <begin position="20"/>
        <end position="208"/>
    </location>
</feature>
<evidence type="ECO:0000256" key="3">
    <source>
        <dbReference type="ARBA" id="ARBA00022692"/>
    </source>
</evidence>
<organism evidence="10 11">
    <name type="scientific">Tribonema minus</name>
    <dbReference type="NCBI Taxonomy" id="303371"/>
    <lineage>
        <taxon>Eukaryota</taxon>
        <taxon>Sar</taxon>
        <taxon>Stramenopiles</taxon>
        <taxon>Ochrophyta</taxon>
        <taxon>PX clade</taxon>
        <taxon>Xanthophyceae</taxon>
        <taxon>Tribonematales</taxon>
        <taxon>Tribonemataceae</taxon>
        <taxon>Tribonema</taxon>
    </lineage>
</organism>
<feature type="transmembrane region" description="Helical" evidence="7">
    <location>
        <begin position="174"/>
        <end position="198"/>
    </location>
</feature>
<dbReference type="SMART" id="SM01190">
    <property type="entry name" value="EMP24_GP25L"/>
    <property type="match status" value="1"/>
</dbReference>
<reference evidence="10" key="1">
    <citation type="submission" date="2021-02" db="EMBL/GenBank/DDBJ databases">
        <title>First Annotated Genome of the Yellow-green Alga Tribonema minus.</title>
        <authorList>
            <person name="Mahan K.M."/>
        </authorList>
    </citation>
    <scope>NUCLEOTIDE SEQUENCE</scope>
    <source>
        <strain evidence="10">UTEX B ZZ1240</strain>
    </source>
</reference>
<keyword evidence="11" id="KW-1185">Reference proteome</keyword>
<feature type="domain" description="GOLD" evidence="9">
    <location>
        <begin position="19"/>
        <end position="203"/>
    </location>
</feature>
<keyword evidence="6 7" id="KW-0472">Membrane</keyword>
<comment type="subcellular location">
    <subcellularLocation>
        <location evidence="1">Membrane</location>
        <topology evidence="1">Single-pass type I membrane protein</topology>
    </subcellularLocation>
</comment>
<feature type="signal peptide" evidence="8">
    <location>
        <begin position="1"/>
        <end position="19"/>
    </location>
</feature>
<dbReference type="Proteomes" id="UP000664859">
    <property type="component" value="Unassembled WGS sequence"/>
</dbReference>
<keyword evidence="3 7" id="KW-0812">Transmembrane</keyword>
<dbReference type="InterPro" id="IPR015720">
    <property type="entry name" value="Emp24-like"/>
</dbReference>
<proteinExistence type="inferred from homology"/>
<gene>
    <name evidence="10" type="ORF">JKP88DRAFT_268768</name>
</gene>
<evidence type="ECO:0000256" key="2">
    <source>
        <dbReference type="ARBA" id="ARBA00007104"/>
    </source>
</evidence>
<keyword evidence="4 8" id="KW-0732">Signal</keyword>
<sequence>MWGGQRWALLLYAATYGVAVQLDLQPGDTRCLGEELNEESQARFAFKLVRRGGAPVDDSAKAVTVVVSKPSGQSVYSRKLFDYEQKAFEHAGAAPGLYHICFTSGCDTIQRVDLEVTQLFDQEAFVRSIKAEALQPLELLLSRAEDAARAINAELDQSIQREAQLKRTSVNMEWHINAFATLSIVVLLGLSAWQMAFLRRFFRSKKLL</sequence>
<comment type="similarity">
    <text evidence="2">Belongs to the EMP24/GP25L family.</text>
</comment>
<dbReference type="Pfam" id="PF01105">
    <property type="entry name" value="EMP24_GP25L"/>
    <property type="match status" value="1"/>
</dbReference>
<evidence type="ECO:0000313" key="10">
    <source>
        <dbReference type="EMBL" id="KAG5182641.1"/>
    </source>
</evidence>
<evidence type="ECO:0000256" key="6">
    <source>
        <dbReference type="ARBA" id="ARBA00023136"/>
    </source>
</evidence>
<comment type="caution">
    <text evidence="10">The sequence shown here is derived from an EMBL/GenBank/DDBJ whole genome shotgun (WGS) entry which is preliminary data.</text>
</comment>
<evidence type="ECO:0000256" key="7">
    <source>
        <dbReference type="SAM" id="Phobius"/>
    </source>
</evidence>
<dbReference type="AlphaFoldDB" id="A0A835YW86"/>
<dbReference type="OrthoDB" id="1929172at2759"/>
<evidence type="ECO:0000256" key="5">
    <source>
        <dbReference type="ARBA" id="ARBA00022989"/>
    </source>
</evidence>
<evidence type="ECO:0000256" key="8">
    <source>
        <dbReference type="SAM" id="SignalP"/>
    </source>
</evidence>
<dbReference type="EMBL" id="JAFCMP010000233">
    <property type="protein sequence ID" value="KAG5182641.1"/>
    <property type="molecule type" value="Genomic_DNA"/>
</dbReference>
<name>A0A835YW86_9STRA</name>